<feature type="transmembrane region" description="Helical" evidence="7">
    <location>
        <begin position="29"/>
        <end position="49"/>
    </location>
</feature>
<dbReference type="EMBL" id="LR214950">
    <property type="protein sequence ID" value="VEU58477.1"/>
    <property type="molecule type" value="Genomic_DNA"/>
</dbReference>
<feature type="transmembrane region" description="Helical" evidence="7">
    <location>
        <begin position="227"/>
        <end position="245"/>
    </location>
</feature>
<feature type="transmembrane region" description="Helical" evidence="7">
    <location>
        <begin position="395"/>
        <end position="416"/>
    </location>
</feature>
<dbReference type="GO" id="GO:0005886">
    <property type="term" value="C:plasma membrane"/>
    <property type="evidence" value="ECO:0007669"/>
    <property type="project" value="UniProtKB-SubCell"/>
</dbReference>
<evidence type="ECO:0000313" key="8">
    <source>
        <dbReference type="EMBL" id="VEU58477.1"/>
    </source>
</evidence>
<feature type="transmembrane region" description="Helical" evidence="7">
    <location>
        <begin position="519"/>
        <end position="539"/>
    </location>
</feature>
<keyword evidence="6 7" id="KW-0472">Membrane</keyword>
<accession>A0A449A2M1</accession>
<keyword evidence="4 7" id="KW-0812">Transmembrane</keyword>
<evidence type="ECO:0000256" key="5">
    <source>
        <dbReference type="ARBA" id="ARBA00022989"/>
    </source>
</evidence>
<evidence type="ECO:0000256" key="6">
    <source>
        <dbReference type="ARBA" id="ARBA00023136"/>
    </source>
</evidence>
<evidence type="ECO:0000256" key="7">
    <source>
        <dbReference type="SAM" id="Phobius"/>
    </source>
</evidence>
<dbReference type="InterPro" id="IPR035906">
    <property type="entry name" value="MetI-like_sf"/>
</dbReference>
<dbReference type="SUPFAM" id="SSF161098">
    <property type="entry name" value="MetI-like"/>
    <property type="match status" value="2"/>
</dbReference>
<feature type="transmembrane region" description="Helical" evidence="7">
    <location>
        <begin position="422"/>
        <end position="439"/>
    </location>
</feature>
<keyword evidence="5 7" id="KW-1133">Transmembrane helix</keyword>
<feature type="transmembrane region" description="Helical" evidence="7">
    <location>
        <begin position="130"/>
        <end position="151"/>
    </location>
</feature>
<keyword evidence="9" id="KW-1185">Reference proteome</keyword>
<evidence type="ECO:0000256" key="4">
    <source>
        <dbReference type="ARBA" id="ARBA00022692"/>
    </source>
</evidence>
<feature type="transmembrane region" description="Helical" evidence="7">
    <location>
        <begin position="257"/>
        <end position="277"/>
    </location>
</feature>
<organism evidence="8 9">
    <name type="scientific">Mycoplasmopsis gallinacea</name>
    <dbReference type="NCBI Taxonomy" id="29556"/>
    <lineage>
        <taxon>Bacteria</taxon>
        <taxon>Bacillati</taxon>
        <taxon>Mycoplasmatota</taxon>
        <taxon>Mycoplasmoidales</taxon>
        <taxon>Metamycoplasmataceae</taxon>
        <taxon>Mycoplasmopsis</taxon>
    </lineage>
</organism>
<dbReference type="PANTHER" id="PTHR30043:SF1">
    <property type="entry name" value="ABC TRANSPORT SYSTEM PERMEASE PROTEIN P69"/>
    <property type="match status" value="1"/>
</dbReference>
<reference evidence="8 9" key="1">
    <citation type="submission" date="2019-01" db="EMBL/GenBank/DDBJ databases">
        <authorList>
            <consortium name="Pathogen Informatics"/>
        </authorList>
    </citation>
    <scope>NUCLEOTIDE SEQUENCE [LARGE SCALE GENOMIC DNA]</scope>
    <source>
        <strain evidence="8 9">NCTC10183</strain>
    </source>
</reference>
<sequence length="547" mass="64909">MSFLNRIFHKAHHFTTLREKYILWKWKKYIFYFVLLTSIALFIFGMVYFDTFQFAKGGSVYFKEKLHKLFSFLSHDEFNFPGENLWVRNLKYLWVTLKYVALGNFIGFSMAFFSAYLSTSELHRRKWFSLLNKFFCGFLRAFPVLILFSFFQSGFKGSLAATLIIAWFTWLWLTRYLSELFSNLDYFKYWQSIRGGMSKFQSFRINVLGQLKNKVLLFFIYSFESNLRWTSILGKLGIIGVGWFYKNYLPDKMQFLGISLAIMLLSILILELIMLFFNKVLFESSSINFDTKVPTSFKYNWRRIIKYLFLFLMLILCVSCLFDFQASSFDYHAFKIYLADFFSFDFSKYHDDKTPFYYTLIVIFQGYTATFLGTIFAILYGYLISEKNQKSYVHLPLKVLLIAFRIIPIVVLYYLFIDLTNASGLMTFLIAFSVFRSLSRKIAESFNAINQKEITTMKRVGHSNFFVFMKFKFRAIKHDLIALMFFEFEGACRDAVTFGIFMPIGMGSIYAHYQNKELYGQIIPLFLPLICFFIFLEVVSYKIRKIH</sequence>
<feature type="transmembrane region" description="Helical" evidence="7">
    <location>
        <begin position="495"/>
        <end position="513"/>
    </location>
</feature>
<keyword evidence="3" id="KW-1003">Cell membrane</keyword>
<evidence type="ECO:0000256" key="1">
    <source>
        <dbReference type="ARBA" id="ARBA00004651"/>
    </source>
</evidence>
<feature type="transmembrane region" description="Helical" evidence="7">
    <location>
        <begin position="304"/>
        <end position="324"/>
    </location>
</feature>
<feature type="transmembrane region" description="Helical" evidence="7">
    <location>
        <begin position="99"/>
        <end position="118"/>
    </location>
</feature>
<comment type="subcellular location">
    <subcellularLocation>
        <location evidence="1">Cell membrane</location>
        <topology evidence="1">Multi-pass membrane protein</topology>
    </subcellularLocation>
</comment>
<dbReference type="Gene3D" id="1.10.3720.10">
    <property type="entry name" value="MetI-like"/>
    <property type="match status" value="2"/>
</dbReference>
<keyword evidence="2" id="KW-0813">Transport</keyword>
<proteinExistence type="predicted"/>
<feature type="transmembrane region" description="Helical" evidence="7">
    <location>
        <begin position="356"/>
        <end position="383"/>
    </location>
</feature>
<dbReference type="AlphaFoldDB" id="A0A449A2M1"/>
<dbReference type="PANTHER" id="PTHR30043">
    <property type="entry name" value="PHOSPHONATES TRANSPORT SYSTEM PERMEASE PROTEIN"/>
    <property type="match status" value="1"/>
</dbReference>
<dbReference type="Proteomes" id="UP000290568">
    <property type="component" value="Chromosome"/>
</dbReference>
<gene>
    <name evidence="8" type="ORF">NCTC10183_00229</name>
</gene>
<dbReference type="RefSeq" id="WP_129620142.1">
    <property type="nucleotide sequence ID" value="NZ_LR214950.1"/>
</dbReference>
<protein>
    <submittedName>
        <fullName evidence="8">ABC-type phosphate/phosphonate transport system, permease component</fullName>
    </submittedName>
</protein>
<evidence type="ECO:0000313" key="9">
    <source>
        <dbReference type="Proteomes" id="UP000290568"/>
    </source>
</evidence>
<evidence type="ECO:0000256" key="3">
    <source>
        <dbReference type="ARBA" id="ARBA00022475"/>
    </source>
</evidence>
<dbReference type="OrthoDB" id="401373at2"/>
<feature type="transmembrane region" description="Helical" evidence="7">
    <location>
        <begin position="157"/>
        <end position="173"/>
    </location>
</feature>
<evidence type="ECO:0000256" key="2">
    <source>
        <dbReference type="ARBA" id="ARBA00022448"/>
    </source>
</evidence>
<name>A0A449A2M1_9BACT</name>